<evidence type="ECO:0000313" key="3">
    <source>
        <dbReference type="EMBL" id="CDW79825.1"/>
    </source>
</evidence>
<dbReference type="InParanoid" id="A0A078AC05"/>
<dbReference type="InterPro" id="IPR000048">
    <property type="entry name" value="IQ_motif_EF-hand-BS"/>
</dbReference>
<proteinExistence type="predicted"/>
<feature type="region of interest" description="Disordered" evidence="2">
    <location>
        <begin position="1113"/>
        <end position="1152"/>
    </location>
</feature>
<feature type="compositionally biased region" description="Basic and acidic residues" evidence="2">
    <location>
        <begin position="1611"/>
        <end position="1637"/>
    </location>
</feature>
<feature type="coiled-coil region" evidence="1">
    <location>
        <begin position="426"/>
        <end position="458"/>
    </location>
</feature>
<feature type="compositionally biased region" description="Polar residues" evidence="2">
    <location>
        <begin position="191"/>
        <end position="217"/>
    </location>
</feature>
<feature type="region of interest" description="Disordered" evidence="2">
    <location>
        <begin position="1607"/>
        <end position="1686"/>
    </location>
</feature>
<dbReference type="CDD" id="cd23767">
    <property type="entry name" value="IQCD"/>
    <property type="match status" value="1"/>
</dbReference>
<accession>A0A078AC05</accession>
<dbReference type="PROSITE" id="PS50096">
    <property type="entry name" value="IQ"/>
    <property type="match status" value="1"/>
</dbReference>
<feature type="compositionally biased region" description="Basic residues" evidence="2">
    <location>
        <begin position="1010"/>
        <end position="1022"/>
    </location>
</feature>
<dbReference type="EMBL" id="CCKQ01008366">
    <property type="protein sequence ID" value="CDW79825.1"/>
    <property type="molecule type" value="Genomic_DNA"/>
</dbReference>
<keyword evidence="1" id="KW-0175">Coiled coil</keyword>
<sequence length="2614" mass="303613">MSAVLSSLNMPLQINSTIQKQTQNPLINMKQNAFKQYDYPVQHTQAQSILLNLLSGRQHHLQSAEINHQQNKINLKAKQIQAAAIPYKPKSAQSQINRKFNKNFSKKQKPNSNHNVASPQQINYFSGHSQSSSHLRTKLDNLTQNQESNIFNYPNNNIQYQTDKVHLNQESYTDEFMLQTQKSQKRIGSGQPISSQHQQQLSQTNNFKRRPMSSQLSKPEDQQVSRRDEFSNEREEELKQKTQSKYKRHKEQSKLRQKSKSSQAKNLQRSQNHPFNTLSPGEIYSKQVVLSKRSIDSPFQNNKQLSTIKNTQESLDNDFTQTITQNFELQSMFSPKIHTKDINQLTQSQRFISTQSSNKFHKKQSLQSNIQAFQPRDFFKSPNEDKENIHYNSNQKSKQKSSNLKTKPKILPAQISTDQLFTGDIIQKLKQEVKKQVKKRLEKEMNEQKDKQQKHLASVMPFDMRQKIRQKKLNTIQQSAQQQQTINLKQSLDLQNEVQKQRQEYEDQKFQRLALKKRREDERKENQMCFEILKKSMSNSPLRKKLNMPQSQPNLQNIIRIESVDERDSRANHDILNFDPELDNLDQIMKHKRKQSKGIIDSKTLNQVQANKTQQLSNQLQLVNKQKKGSNSLSPPKKGSTSNSPYISPSKKIKINGQHYEYFPFQKNNYQLKTESTDQAASENRHQSIENYLKEQKSKRLKEQKQKDKQESKKLIKLKSQLTNLQHDYFKGLQEYKEKQRVINNEKNPLEKKRGTSKKRKKSKRASSKKPQLNIAELIQLQKQQALMSPQRQKIEYNLNMQRNSMPVLTKSPQINVQFRQSFQSPEQYQMLRSYEGPVFQNDARSQNSYSPSQHTTDYQLTQTAKDLRIRDRESLISQFTMNTLNTNTGQNTYSQQDLHQFNQLENQFTAIQYQNQVPLSMRVALQKPNLLNNNSQKQLQDVKSLKSVQNSLRQNQIGNKPLLDLKSDQAVKMFSEFARIRKELEKQVKDKKGETQNINLLEAVVGLPMKKKKSSSKKRPKTSNLPLKVGQMPFLKQQYNQQRKQSNATEYPPLQQNLQQQIQNDNNLQYQENNQLLMNYQIMQEQRIQQSKHQIIEKIQQVQEKIQNNFKQRQNNNSQSQPSSNQVSSYQTNTQQISNNISNPKSSQQTIMLSGNNSNVIQEEESKDIEITSYASPQTQRKIDTEQSQSDMNRIPQILSMGEDVSQIIRKTEDDDQNTMPINEDNSIKNNNNNTTMLLKKMYSIEDRVREVSNDKLNEAATYIQKCYRGFIFRKIMKEKLRIDREFRMLRQKYEVKSNPTSNQTLSSLAFSQSKGLQQSNQFKFGTQKTKPWSPFYDQLYDNSNQLSNFALIKLQQQQQQQKLILEQQHQQQILQQQQQHEIFKSQSQESLESYMQTFQNNQNQSEQFYKFDDLGNGGMASVFKSPSIEEQSEPKDSQIQNQMKAVFDYQPTKLQFQDSQINVNLMKESELTTIPVIVRELKESKPLFNNFIREEPRENERQSDRSFMNDDNSQRSLMPIQEESPFISKNTDENIVVYNNQIKQNKINFYGDKQSSIIQENEDSLMKQHADYLDSPLKLNDLSLNKISTNNSPRIKMNLKRMIPPRPQTKVEEANAKRDAIQMRERGNSSVEDRSQSSQSQIYNKKQQQLDISSLINYGEEEKMSKNRSNTRSSKMKQKDNSISNKVTLGEDDMRIKQTTKDLLQKIPSSLSNNFGSVITMDERSPAINIDDLSPSNQHQTYISGSQKQRKDDSVSINNTSIFEKNSFQIFQRDKQVNVFKVENEIEQMIKDLNKALKQKVKIKKQELKDGELSVRTYNKKKGELEKWVEKEKREINLTKKHFKQGCMGFMRLSSLMENFSKEQDRMKDAVSSIRKKGNSGILQQNNSMNITNVNQNSAVRRSHSFDSEMQKQYDEVQQNLFGDNSNKEPSDGYNTVSGRRLSSGLASSFATANVNQPKNEIPQNQSQNNNKDDIQPLYQIDEEHSKLKLFDYNTKYDIDSQNNAPKNEDDSQDEIQLLEINSNKLSDLALSHKNSSPIFDILNKKNSQNENVNDFSGLEDLSPAKGQLNINALEAQAQNNDNLASQISQQKLSFPLSGNSMGESSNNQYQLSDTPLYQQNDDGKLSFPAQIKSIEDIEKQEQIKVDLLVEEILENVLLRDIRERLFPRRALSKLFAQQKPASLQQQVEVRRIDLQVNKDKDQRKSPKGSEQTSQATILGISPDLQDQIKVLDNILEELDNSQNQISQQPKIQIIEDGDRSASSRNSPEAVNDINDPKILDYFPMPSDLEKSPIIDEKEILEPHESPSKKGIETGIKQVNVYMQEIFDRLKVDKTALSSVLENISQPLYKDPLMILAHLQNSIPELPALNSENEDSENPQQPFESAIPFQQSVLSVDLYLDIEKDRRGGLSISQMKDSFHGDDSNSQSFVNEMENIHNKAIFDAVNEAMDGFRPYGLRGPPLPWSKNSKTLTFKFGKEETFDYLLQKVKFRVLDWAHISAGTMPKIFKAKQISQRDRDHLELMREERLARILIQEAEENEPLWTDYEYEETQTKIDVADLILEQMIEELVSIMKNNQKDKEDDGQIIDFNLMIEESEQNKESVVEGYQVKDL</sequence>
<feature type="region of interest" description="Disordered" evidence="2">
    <location>
        <begin position="2197"/>
        <end position="2221"/>
    </location>
</feature>
<protein>
    <submittedName>
        <fullName evidence="3">Iq calmodulin-binding motif family protein</fullName>
    </submittedName>
</protein>
<feature type="compositionally biased region" description="Polar residues" evidence="2">
    <location>
        <begin position="1644"/>
        <end position="1658"/>
    </location>
</feature>
<feature type="compositionally biased region" description="Polar residues" evidence="2">
    <location>
        <begin position="1131"/>
        <end position="1152"/>
    </location>
</feature>
<dbReference type="Proteomes" id="UP000039865">
    <property type="component" value="Unassembled WGS sequence"/>
</dbReference>
<evidence type="ECO:0000256" key="2">
    <source>
        <dbReference type="SAM" id="MobiDB-lite"/>
    </source>
</evidence>
<feature type="compositionally biased region" description="Polar residues" evidence="2">
    <location>
        <begin position="1736"/>
        <end position="1749"/>
    </location>
</feature>
<feature type="compositionally biased region" description="Basic residues" evidence="2">
    <location>
        <begin position="242"/>
        <end position="259"/>
    </location>
</feature>
<feature type="compositionally biased region" description="Polar residues" evidence="2">
    <location>
        <begin position="2244"/>
        <end position="2253"/>
    </location>
</feature>
<feature type="region of interest" description="Disordered" evidence="2">
    <location>
        <begin position="2244"/>
        <end position="2280"/>
    </location>
</feature>
<feature type="region of interest" description="Disordered" evidence="2">
    <location>
        <begin position="180"/>
        <end position="280"/>
    </location>
</feature>
<feature type="compositionally biased region" description="Low complexity" evidence="2">
    <location>
        <begin position="392"/>
        <end position="403"/>
    </location>
</feature>
<feature type="compositionally biased region" description="Basic and acidic residues" evidence="2">
    <location>
        <begin position="2197"/>
        <end position="2207"/>
    </location>
</feature>
<evidence type="ECO:0000313" key="4">
    <source>
        <dbReference type="Proteomes" id="UP000039865"/>
    </source>
</evidence>
<feature type="region of interest" description="Disordered" evidence="2">
    <location>
        <begin position="378"/>
        <end position="410"/>
    </location>
</feature>
<dbReference type="SMART" id="SM00015">
    <property type="entry name" value="IQ"/>
    <property type="match status" value="1"/>
</dbReference>
<feature type="compositionally biased region" description="Basic and acidic residues" evidence="2">
    <location>
        <begin position="218"/>
        <end position="240"/>
    </location>
</feature>
<feature type="compositionally biased region" description="Basic residues" evidence="2">
    <location>
        <begin position="755"/>
        <end position="768"/>
    </location>
</feature>
<gene>
    <name evidence="3" type="primary">Contig14637.g15598</name>
    <name evidence="3" type="ORF">STYLEM_8817</name>
</gene>
<feature type="compositionally biased region" description="Basic and acidic residues" evidence="2">
    <location>
        <begin position="378"/>
        <end position="389"/>
    </location>
</feature>
<organism evidence="3 4">
    <name type="scientific">Stylonychia lemnae</name>
    <name type="common">Ciliate</name>
    <dbReference type="NCBI Taxonomy" id="5949"/>
    <lineage>
        <taxon>Eukaryota</taxon>
        <taxon>Sar</taxon>
        <taxon>Alveolata</taxon>
        <taxon>Ciliophora</taxon>
        <taxon>Intramacronucleata</taxon>
        <taxon>Spirotrichea</taxon>
        <taxon>Stichotrichia</taxon>
        <taxon>Sporadotrichida</taxon>
        <taxon>Oxytrichidae</taxon>
        <taxon>Stylonychinae</taxon>
        <taxon>Stylonychia</taxon>
    </lineage>
</organism>
<feature type="compositionally biased region" description="Low complexity" evidence="2">
    <location>
        <begin position="1113"/>
        <end position="1130"/>
    </location>
</feature>
<name>A0A078AC05_STYLE</name>
<feature type="region of interest" description="Disordered" evidence="2">
    <location>
        <begin position="740"/>
        <end position="774"/>
    </location>
</feature>
<feature type="region of interest" description="Disordered" evidence="2">
    <location>
        <begin position="1010"/>
        <end position="1034"/>
    </location>
</feature>
<feature type="region of interest" description="Disordered" evidence="2">
    <location>
        <begin position="1731"/>
        <end position="1755"/>
    </location>
</feature>
<keyword evidence="4" id="KW-1185">Reference proteome</keyword>
<feature type="compositionally biased region" description="Polar residues" evidence="2">
    <location>
        <begin position="624"/>
        <end position="647"/>
    </location>
</feature>
<feature type="region of interest" description="Disordered" evidence="2">
    <location>
        <begin position="624"/>
        <end position="651"/>
    </location>
</feature>
<dbReference type="OrthoDB" id="306254at2759"/>
<dbReference type="OMA" id="WAHISAG"/>
<reference evidence="3 4" key="1">
    <citation type="submission" date="2014-06" db="EMBL/GenBank/DDBJ databases">
        <authorList>
            <person name="Swart Estienne"/>
        </authorList>
    </citation>
    <scope>NUCLEOTIDE SEQUENCE [LARGE SCALE GENOMIC DNA]</scope>
    <source>
        <strain evidence="3 4">130c</strain>
    </source>
</reference>
<feature type="compositionally biased region" description="Polar residues" evidence="2">
    <location>
        <begin position="266"/>
        <end position="279"/>
    </location>
</feature>
<feature type="coiled-coil region" evidence="1">
    <location>
        <begin position="1781"/>
        <end position="1808"/>
    </location>
</feature>
<evidence type="ECO:0000256" key="1">
    <source>
        <dbReference type="SAM" id="Coils"/>
    </source>
</evidence>